<feature type="domain" description="ABC transporter" evidence="10">
    <location>
        <begin position="291"/>
        <end position="535"/>
    </location>
</feature>
<dbReference type="PROSITE" id="PS50893">
    <property type="entry name" value="ABC_TRANSPORTER_2"/>
    <property type="match status" value="2"/>
</dbReference>
<dbReference type="AlphaFoldDB" id="A0A318PVC0"/>
<gene>
    <name evidence="11" type="ORF">CFR72_09800</name>
</gene>
<evidence type="ECO:0000256" key="7">
    <source>
        <dbReference type="ARBA" id="ARBA00022840"/>
    </source>
</evidence>
<keyword evidence="9" id="KW-0472">Membrane</keyword>
<evidence type="ECO:0000256" key="5">
    <source>
        <dbReference type="ARBA" id="ARBA00022737"/>
    </source>
</evidence>
<dbReference type="InterPro" id="IPR027417">
    <property type="entry name" value="P-loop_NTPase"/>
</dbReference>
<evidence type="ECO:0000256" key="9">
    <source>
        <dbReference type="ARBA" id="ARBA00023136"/>
    </source>
</evidence>
<dbReference type="EMBL" id="NKUF01000019">
    <property type="protein sequence ID" value="PYD62975.1"/>
    <property type="molecule type" value="Genomic_DNA"/>
</dbReference>
<organism evidence="11 12">
    <name type="scientific">Gluconacetobacter entanii</name>
    <dbReference type="NCBI Taxonomy" id="108528"/>
    <lineage>
        <taxon>Bacteria</taxon>
        <taxon>Pseudomonadati</taxon>
        <taxon>Pseudomonadota</taxon>
        <taxon>Alphaproteobacteria</taxon>
        <taxon>Acetobacterales</taxon>
        <taxon>Acetobacteraceae</taxon>
        <taxon>Gluconacetobacter</taxon>
    </lineage>
</organism>
<evidence type="ECO:0000256" key="3">
    <source>
        <dbReference type="ARBA" id="ARBA00022475"/>
    </source>
</evidence>
<keyword evidence="5" id="KW-0677">Repeat</keyword>
<keyword evidence="3" id="KW-1003">Cell membrane</keyword>
<accession>A0A318PVC0</accession>
<evidence type="ECO:0000313" key="11">
    <source>
        <dbReference type="EMBL" id="PYD62975.1"/>
    </source>
</evidence>
<dbReference type="CDD" id="cd03215">
    <property type="entry name" value="ABC_Carb_Monos_II"/>
    <property type="match status" value="1"/>
</dbReference>
<feature type="domain" description="ABC transporter" evidence="10">
    <location>
        <begin position="35"/>
        <end position="269"/>
    </location>
</feature>
<dbReference type="Proteomes" id="UP000248301">
    <property type="component" value="Unassembled WGS sequence"/>
</dbReference>
<comment type="caution">
    <text evidence="11">The sequence shown here is derived from an EMBL/GenBank/DDBJ whole genome shotgun (WGS) entry which is preliminary data.</text>
</comment>
<keyword evidence="4" id="KW-0762">Sugar transport</keyword>
<dbReference type="OrthoDB" id="9805029at2"/>
<dbReference type="InterPro" id="IPR003439">
    <property type="entry name" value="ABC_transporter-like_ATP-bd"/>
</dbReference>
<dbReference type="SMART" id="SM00382">
    <property type="entry name" value="AAA"/>
    <property type="match status" value="1"/>
</dbReference>
<comment type="subcellular location">
    <subcellularLocation>
        <location evidence="1">Cell membrane</location>
        <topology evidence="1">Peripheral membrane protein</topology>
    </subcellularLocation>
</comment>
<dbReference type="FunFam" id="3.40.50.300:FF:000127">
    <property type="entry name" value="Ribose import ATP-binding protein RbsA"/>
    <property type="match status" value="1"/>
</dbReference>
<proteinExistence type="predicted"/>
<dbReference type="InterPro" id="IPR017871">
    <property type="entry name" value="ABC_transporter-like_CS"/>
</dbReference>
<dbReference type="Pfam" id="PF00005">
    <property type="entry name" value="ABC_tran"/>
    <property type="match status" value="2"/>
</dbReference>
<dbReference type="InterPro" id="IPR003593">
    <property type="entry name" value="AAA+_ATPase"/>
</dbReference>
<evidence type="ECO:0000256" key="8">
    <source>
        <dbReference type="ARBA" id="ARBA00022967"/>
    </source>
</evidence>
<dbReference type="CDD" id="cd03216">
    <property type="entry name" value="ABC_Carb_Monos_I"/>
    <property type="match status" value="1"/>
</dbReference>
<dbReference type="GO" id="GO:0005524">
    <property type="term" value="F:ATP binding"/>
    <property type="evidence" value="ECO:0007669"/>
    <property type="project" value="UniProtKB-KW"/>
</dbReference>
<evidence type="ECO:0000256" key="1">
    <source>
        <dbReference type="ARBA" id="ARBA00004202"/>
    </source>
</evidence>
<dbReference type="GO" id="GO:0005886">
    <property type="term" value="C:plasma membrane"/>
    <property type="evidence" value="ECO:0007669"/>
    <property type="project" value="UniProtKB-SubCell"/>
</dbReference>
<evidence type="ECO:0000259" key="10">
    <source>
        <dbReference type="PROSITE" id="PS50893"/>
    </source>
</evidence>
<evidence type="ECO:0000313" key="12">
    <source>
        <dbReference type="Proteomes" id="UP000248301"/>
    </source>
</evidence>
<protein>
    <submittedName>
        <fullName evidence="11">Heme ABC transporter ATP-binding protein</fullName>
    </submittedName>
</protein>
<evidence type="ECO:0000256" key="2">
    <source>
        <dbReference type="ARBA" id="ARBA00022448"/>
    </source>
</evidence>
<sequence>MTPRSITATGPWRGYRALAEFPTRPPTAPGTPPVLQLRGIGKFFPGVIANRDVDLEVWPGEIHALLGENGAGKSTLMNVVTGIYQPDEGDILLDGYGQVFSSPQEAIRAGIGMVHQHFKLVQAFTVAENIHLGWDEAPRLASARAMEARTRAIAEQFGFPVRADARVSDLSAGEQQRVEILRVLSRRARLLIMDEPTAVLTPEETRELFRALRAFRAQGNAVIIISHKLDEVMEISDRVTILRGGRRVGTYDTAACTAAMLATTMVGREIVRRNMRMRPPGAQPISAAHVMGLRNVTVRDGRGVDILREVSLDLHGGEILGIAGVAGNGQRELTEVLTGLLKPDGGQVLLDGVVMERIDPAIFAHAGVGHIPEDRLRSALAPSLSITDNMALREYAIPPVGRRGLYDSAAADTLARGIAQVADVGIPDFAMPVRNLSGGNQQRLVARREIRIAHRVLVAAYPARGLDIGAIATMLSYLTDLRDRGVGVVFISEDLEDLLNVSDRIGVMFHGQLMAVVDAGETDMETIGLLMGGRDPSTLPLREDG</sequence>
<dbReference type="SUPFAM" id="SSF52540">
    <property type="entry name" value="P-loop containing nucleoside triphosphate hydrolases"/>
    <property type="match status" value="2"/>
</dbReference>
<dbReference type="PANTHER" id="PTHR43790:SF4">
    <property type="entry name" value="GUANOSINE IMPORT ATP-BINDING PROTEIN NUPO"/>
    <property type="match status" value="1"/>
</dbReference>
<keyword evidence="7 11" id="KW-0067">ATP-binding</keyword>
<keyword evidence="8" id="KW-1278">Translocase</keyword>
<keyword evidence="6" id="KW-0547">Nucleotide-binding</keyword>
<dbReference type="InterPro" id="IPR050107">
    <property type="entry name" value="ABC_carbohydrate_import_ATPase"/>
</dbReference>
<name>A0A318PVC0_9PROT</name>
<dbReference type="PANTHER" id="PTHR43790">
    <property type="entry name" value="CARBOHYDRATE TRANSPORT ATP-BINDING PROTEIN MG119-RELATED"/>
    <property type="match status" value="1"/>
</dbReference>
<dbReference type="GO" id="GO:0016887">
    <property type="term" value="F:ATP hydrolysis activity"/>
    <property type="evidence" value="ECO:0007669"/>
    <property type="project" value="InterPro"/>
</dbReference>
<dbReference type="Gene3D" id="3.40.50.300">
    <property type="entry name" value="P-loop containing nucleotide triphosphate hydrolases"/>
    <property type="match status" value="2"/>
</dbReference>
<reference evidence="11 12" key="1">
    <citation type="submission" date="2017-07" db="EMBL/GenBank/DDBJ databases">
        <title>A draft genome sequence of Gluconacetobacter entanii LTH 4560.</title>
        <authorList>
            <person name="Skraban J."/>
            <person name="Cleenwerck I."/>
            <person name="Vandamme P."/>
            <person name="Trcek J."/>
        </authorList>
    </citation>
    <scope>NUCLEOTIDE SEQUENCE [LARGE SCALE GENOMIC DNA]</scope>
    <source>
        <strain evidence="11 12">LTH 4560</strain>
    </source>
</reference>
<evidence type="ECO:0000256" key="6">
    <source>
        <dbReference type="ARBA" id="ARBA00022741"/>
    </source>
</evidence>
<dbReference type="PROSITE" id="PS00211">
    <property type="entry name" value="ABC_TRANSPORTER_1"/>
    <property type="match status" value="1"/>
</dbReference>
<keyword evidence="2" id="KW-0813">Transport</keyword>
<evidence type="ECO:0000256" key="4">
    <source>
        <dbReference type="ARBA" id="ARBA00022597"/>
    </source>
</evidence>